<feature type="domain" description="HTH myb-type" evidence="8">
    <location>
        <begin position="62"/>
        <end position="116"/>
    </location>
</feature>
<keyword evidence="6" id="KW-0539">Nucleus</keyword>
<dbReference type="AlphaFoldDB" id="A0AAN8UVB6"/>
<accession>A0AAN8UVB6</accession>
<feature type="non-terminal residue" evidence="9">
    <location>
        <position position="260"/>
    </location>
</feature>
<feature type="domain" description="Myb-like" evidence="7">
    <location>
        <begin position="9"/>
        <end position="61"/>
    </location>
</feature>
<dbReference type="Gene3D" id="1.10.10.60">
    <property type="entry name" value="Homeodomain-like"/>
    <property type="match status" value="2"/>
</dbReference>
<dbReference type="SMART" id="SM00717">
    <property type="entry name" value="SANT"/>
    <property type="match status" value="2"/>
</dbReference>
<sequence length="260" mass="29857">MARAPCCEKAHVKKGTWTAEEDQKLIAYIMQHGITNWRKLPKHAGLARCGKSCRLRWVNYLRPNLKRGNFTKEEEDTIIKLHEAMGNRWSAIAARLPGRTDNEIKNHWHIYLKKRLAKENPVPTDQQKLETSNYQSFQDTLSKNNGIVYSSTNAFIDSESGRSYGAPVTPQLSSSTDMAFQPGSSDTFAYIAYPSMCEYDQLFSPHYPYMEREFWVNLWVHQEQHTSSSPQVAVPSWECSKGDEATEFWLNLLVEAETEA</sequence>
<dbReference type="InterPro" id="IPR009057">
    <property type="entry name" value="Homeodomain-like_sf"/>
</dbReference>
<reference evidence="9 10" key="1">
    <citation type="submission" date="2023-12" db="EMBL/GenBank/DDBJ databases">
        <title>A high-quality genome assembly for Dillenia turbinata (Dilleniales).</title>
        <authorList>
            <person name="Chanderbali A."/>
        </authorList>
    </citation>
    <scope>NUCLEOTIDE SEQUENCE [LARGE SCALE GENOMIC DNA]</scope>
    <source>
        <strain evidence="9">LSX21</strain>
        <tissue evidence="9">Leaf</tissue>
    </source>
</reference>
<evidence type="ECO:0000256" key="1">
    <source>
        <dbReference type="ARBA" id="ARBA00004123"/>
    </source>
</evidence>
<dbReference type="PROSITE" id="PS50090">
    <property type="entry name" value="MYB_LIKE"/>
    <property type="match status" value="2"/>
</dbReference>
<comment type="subcellular location">
    <subcellularLocation>
        <location evidence="1">Nucleus</location>
    </subcellularLocation>
</comment>
<gene>
    <name evidence="9" type="ORF">RJ641_018188</name>
</gene>
<dbReference type="PANTHER" id="PTHR10641">
    <property type="entry name" value="MYB FAMILY TRANSCRIPTION FACTOR"/>
    <property type="match status" value="1"/>
</dbReference>
<evidence type="ECO:0000256" key="6">
    <source>
        <dbReference type="ARBA" id="ARBA00023242"/>
    </source>
</evidence>
<keyword evidence="4" id="KW-0238">DNA-binding</keyword>
<evidence type="ECO:0000259" key="8">
    <source>
        <dbReference type="PROSITE" id="PS51294"/>
    </source>
</evidence>
<keyword evidence="3" id="KW-0805">Transcription regulation</keyword>
<feature type="domain" description="Myb-like" evidence="7">
    <location>
        <begin position="62"/>
        <end position="112"/>
    </location>
</feature>
<dbReference type="GO" id="GO:0005634">
    <property type="term" value="C:nucleus"/>
    <property type="evidence" value="ECO:0007669"/>
    <property type="project" value="UniProtKB-SubCell"/>
</dbReference>
<evidence type="ECO:0000256" key="3">
    <source>
        <dbReference type="ARBA" id="ARBA00023015"/>
    </source>
</evidence>
<feature type="domain" description="HTH myb-type" evidence="8">
    <location>
        <begin position="9"/>
        <end position="61"/>
    </location>
</feature>
<organism evidence="9 10">
    <name type="scientific">Dillenia turbinata</name>
    <dbReference type="NCBI Taxonomy" id="194707"/>
    <lineage>
        <taxon>Eukaryota</taxon>
        <taxon>Viridiplantae</taxon>
        <taxon>Streptophyta</taxon>
        <taxon>Embryophyta</taxon>
        <taxon>Tracheophyta</taxon>
        <taxon>Spermatophyta</taxon>
        <taxon>Magnoliopsida</taxon>
        <taxon>eudicotyledons</taxon>
        <taxon>Gunneridae</taxon>
        <taxon>Pentapetalae</taxon>
        <taxon>Dilleniales</taxon>
        <taxon>Dilleniaceae</taxon>
        <taxon>Dillenia</taxon>
    </lineage>
</organism>
<dbReference type="InterPro" id="IPR015495">
    <property type="entry name" value="Myb_TF_plants"/>
</dbReference>
<dbReference type="PANTHER" id="PTHR10641:SF1413">
    <property type="entry name" value="MYB-RELATED PROTEIN MYB4"/>
    <property type="match status" value="1"/>
</dbReference>
<evidence type="ECO:0000313" key="9">
    <source>
        <dbReference type="EMBL" id="KAK6917437.1"/>
    </source>
</evidence>
<keyword evidence="5" id="KW-0804">Transcription</keyword>
<dbReference type="InterPro" id="IPR017930">
    <property type="entry name" value="Myb_dom"/>
</dbReference>
<dbReference type="FunFam" id="1.10.10.60:FF:000015">
    <property type="entry name" value="Transcription factor RAX3"/>
    <property type="match status" value="1"/>
</dbReference>
<dbReference type="GO" id="GO:0003677">
    <property type="term" value="F:DNA binding"/>
    <property type="evidence" value="ECO:0007669"/>
    <property type="project" value="UniProtKB-KW"/>
</dbReference>
<evidence type="ECO:0000259" key="7">
    <source>
        <dbReference type="PROSITE" id="PS50090"/>
    </source>
</evidence>
<evidence type="ECO:0000256" key="5">
    <source>
        <dbReference type="ARBA" id="ARBA00023163"/>
    </source>
</evidence>
<keyword evidence="2" id="KW-0677">Repeat</keyword>
<comment type="caution">
    <text evidence="9">The sequence shown here is derived from an EMBL/GenBank/DDBJ whole genome shotgun (WGS) entry which is preliminary data.</text>
</comment>
<dbReference type="CDD" id="cd00167">
    <property type="entry name" value="SANT"/>
    <property type="match status" value="2"/>
</dbReference>
<dbReference type="EMBL" id="JBAMMX010000023">
    <property type="protein sequence ID" value="KAK6917437.1"/>
    <property type="molecule type" value="Genomic_DNA"/>
</dbReference>
<dbReference type="InterPro" id="IPR001005">
    <property type="entry name" value="SANT/Myb"/>
</dbReference>
<keyword evidence="10" id="KW-1185">Reference proteome</keyword>
<dbReference type="Pfam" id="PF00249">
    <property type="entry name" value="Myb_DNA-binding"/>
    <property type="match status" value="2"/>
</dbReference>
<name>A0AAN8UVB6_9MAGN</name>
<evidence type="ECO:0000256" key="2">
    <source>
        <dbReference type="ARBA" id="ARBA00022737"/>
    </source>
</evidence>
<proteinExistence type="predicted"/>
<evidence type="ECO:0000313" key="10">
    <source>
        <dbReference type="Proteomes" id="UP001370490"/>
    </source>
</evidence>
<protein>
    <submittedName>
        <fullName evidence="9">SANT/Myb domain</fullName>
    </submittedName>
</protein>
<dbReference type="SUPFAM" id="SSF46689">
    <property type="entry name" value="Homeodomain-like"/>
    <property type="match status" value="1"/>
</dbReference>
<dbReference type="Proteomes" id="UP001370490">
    <property type="component" value="Unassembled WGS sequence"/>
</dbReference>
<dbReference type="PROSITE" id="PS51294">
    <property type="entry name" value="HTH_MYB"/>
    <property type="match status" value="2"/>
</dbReference>
<evidence type="ECO:0000256" key="4">
    <source>
        <dbReference type="ARBA" id="ARBA00023125"/>
    </source>
</evidence>